<keyword evidence="7" id="KW-0408">Iron</keyword>
<keyword evidence="8" id="KW-0411">Iron-sulfur</keyword>
<dbReference type="NCBIfam" id="TIGR00276">
    <property type="entry name" value="tRNA epoxyqueuosine(34) reductase QueG"/>
    <property type="match status" value="1"/>
</dbReference>
<feature type="domain" description="4Fe-4S ferredoxin-type" evidence="9">
    <location>
        <begin position="171"/>
        <end position="204"/>
    </location>
</feature>
<evidence type="ECO:0000259" key="9">
    <source>
        <dbReference type="PROSITE" id="PS51379"/>
    </source>
</evidence>
<evidence type="ECO:0000256" key="7">
    <source>
        <dbReference type="ARBA" id="ARBA00023004"/>
    </source>
</evidence>
<keyword evidence="11" id="KW-1185">Reference proteome</keyword>
<proteinExistence type="predicted"/>
<evidence type="ECO:0000313" key="11">
    <source>
        <dbReference type="Proteomes" id="UP000064893"/>
    </source>
</evidence>
<evidence type="ECO:0000256" key="3">
    <source>
        <dbReference type="ARBA" id="ARBA00022694"/>
    </source>
</evidence>
<dbReference type="EMBL" id="CP013118">
    <property type="protein sequence ID" value="ALO16622.1"/>
    <property type="molecule type" value="Genomic_DNA"/>
</dbReference>
<dbReference type="Gene3D" id="3.30.70.20">
    <property type="match status" value="1"/>
</dbReference>
<dbReference type="KEGG" id="blq:L21SP5_03002"/>
<dbReference type="PANTHER" id="PTHR30002">
    <property type="entry name" value="EPOXYQUEUOSINE REDUCTASE"/>
    <property type="match status" value="1"/>
</dbReference>
<organism evidence="10 11">
    <name type="scientific">Salinivirga cyanobacteriivorans</name>
    <dbReference type="NCBI Taxonomy" id="1307839"/>
    <lineage>
        <taxon>Bacteria</taxon>
        <taxon>Pseudomonadati</taxon>
        <taxon>Bacteroidota</taxon>
        <taxon>Bacteroidia</taxon>
        <taxon>Bacteroidales</taxon>
        <taxon>Salinivirgaceae</taxon>
        <taxon>Salinivirga</taxon>
    </lineage>
</organism>
<dbReference type="PROSITE" id="PS00198">
    <property type="entry name" value="4FE4S_FER_1"/>
    <property type="match status" value="1"/>
</dbReference>
<dbReference type="GO" id="GO:0051539">
    <property type="term" value="F:4 iron, 4 sulfur cluster binding"/>
    <property type="evidence" value="ECO:0007669"/>
    <property type="project" value="UniProtKB-KW"/>
</dbReference>
<dbReference type="OrthoDB" id="9784571at2"/>
<keyword evidence="5" id="KW-0671">Queuosine biosynthesis</keyword>
<dbReference type="InterPro" id="IPR017900">
    <property type="entry name" value="4Fe4S_Fe_S_CS"/>
</dbReference>
<keyword evidence="3" id="KW-0819">tRNA processing</keyword>
<dbReference type="PANTHER" id="PTHR30002:SF4">
    <property type="entry name" value="EPOXYQUEUOSINE REDUCTASE"/>
    <property type="match status" value="1"/>
</dbReference>
<name>A0A0S2I2S9_9BACT</name>
<dbReference type="AlphaFoldDB" id="A0A0S2I2S9"/>
<dbReference type="InterPro" id="IPR013542">
    <property type="entry name" value="QueG_DUF1730"/>
</dbReference>
<accession>A0A0S2I2S9</accession>
<dbReference type="InterPro" id="IPR017896">
    <property type="entry name" value="4Fe4S_Fe-S-bd"/>
</dbReference>
<dbReference type="PROSITE" id="PS51379">
    <property type="entry name" value="4FE4S_FER_2"/>
    <property type="match status" value="1"/>
</dbReference>
<evidence type="ECO:0000256" key="6">
    <source>
        <dbReference type="ARBA" id="ARBA00023002"/>
    </source>
</evidence>
<dbReference type="RefSeq" id="WP_057953979.1">
    <property type="nucleotide sequence ID" value="NZ_CP013118.1"/>
</dbReference>
<dbReference type="STRING" id="1307839.L21SP5_03002"/>
<evidence type="ECO:0000256" key="4">
    <source>
        <dbReference type="ARBA" id="ARBA00022723"/>
    </source>
</evidence>
<dbReference type="Proteomes" id="UP000064893">
    <property type="component" value="Chromosome"/>
</dbReference>
<evidence type="ECO:0000256" key="5">
    <source>
        <dbReference type="ARBA" id="ARBA00022785"/>
    </source>
</evidence>
<evidence type="ECO:0000256" key="2">
    <source>
        <dbReference type="ARBA" id="ARBA00022490"/>
    </source>
</evidence>
<reference evidence="10 11" key="1">
    <citation type="submission" date="2015-11" db="EMBL/GenBank/DDBJ databases">
        <title>Description and complete genome sequence of a novel strain predominating in hypersaline microbial mats and representing a new family of the Bacteriodetes phylum.</title>
        <authorList>
            <person name="Spring S."/>
            <person name="Bunk B."/>
            <person name="Sproer C."/>
            <person name="Klenk H.-P."/>
        </authorList>
    </citation>
    <scope>NUCLEOTIDE SEQUENCE [LARGE SCALE GENOMIC DNA]</scope>
    <source>
        <strain evidence="10 11">L21-Spi-D4</strain>
    </source>
</reference>
<keyword evidence="6 10" id="KW-0560">Oxidoreductase</keyword>
<dbReference type="GO" id="GO:0046872">
    <property type="term" value="F:metal ion binding"/>
    <property type="evidence" value="ECO:0007669"/>
    <property type="project" value="UniProtKB-KW"/>
</dbReference>
<dbReference type="SUPFAM" id="SSF46548">
    <property type="entry name" value="alpha-helical ferredoxin"/>
    <property type="match status" value="1"/>
</dbReference>
<evidence type="ECO:0000313" key="10">
    <source>
        <dbReference type="EMBL" id="ALO16622.1"/>
    </source>
</evidence>
<evidence type="ECO:0000256" key="8">
    <source>
        <dbReference type="ARBA" id="ARBA00023014"/>
    </source>
</evidence>
<evidence type="ECO:0000256" key="1">
    <source>
        <dbReference type="ARBA" id="ARBA00022485"/>
    </source>
</evidence>
<dbReference type="EC" id="1.1.-.-" evidence="10"/>
<keyword evidence="4" id="KW-0479">Metal-binding</keyword>
<gene>
    <name evidence="10" type="primary">queG</name>
    <name evidence="10" type="ORF">L21SP5_03002</name>
</gene>
<dbReference type="PATRIC" id="fig|1307839.3.peg.3157"/>
<dbReference type="Pfam" id="PF13484">
    <property type="entry name" value="Fer4_16"/>
    <property type="match status" value="1"/>
</dbReference>
<protein>
    <submittedName>
        <fullName evidence="10">Epoxyqueuosine reductase</fullName>
        <ecNumber evidence="10">1.1.-.-</ecNumber>
    </submittedName>
</protein>
<dbReference type="Pfam" id="PF08331">
    <property type="entry name" value="QueG_DUF1730"/>
    <property type="match status" value="1"/>
</dbReference>
<dbReference type="InterPro" id="IPR004453">
    <property type="entry name" value="QueG"/>
</dbReference>
<dbReference type="GO" id="GO:0052693">
    <property type="term" value="F:epoxyqueuosine reductase activity"/>
    <property type="evidence" value="ECO:0007669"/>
    <property type="project" value="TreeGrafter"/>
</dbReference>
<sequence>MEKYSEDIKNKAIELGFHAAGFVDLSQISRELKKFYDTWLAKDFHGDMAYLKKNAAQRFQPDLLLHNAKSAIVVLAPYNHGKPRLASHYKISRYAVGVDYHFVVKQKLAELLSFIKSIDPKTEGRAFTDTAPVPERFLAAQAGLGFIGKNGMLINPELGSYVFIGELYINATLKYDKPLEGYSCGECTRCMQACPNNAIVAPGEVDSRRCISYKTIEHKGEFEAEANLSKHIFGCDICQNVCPFNKNAPKIGWQEFRGKPEILNLSDEEWKQIGSSKFKKQFGNTVLFRTGLRRLRRNMNRIEKQKPDK</sequence>
<keyword evidence="1" id="KW-0004">4Fe-4S</keyword>
<keyword evidence="2" id="KW-0963">Cytoplasm</keyword>
<dbReference type="GO" id="GO:0008616">
    <property type="term" value="P:tRNA queuosine(34) biosynthetic process"/>
    <property type="evidence" value="ECO:0007669"/>
    <property type="project" value="UniProtKB-KW"/>
</dbReference>